<reference evidence="2" key="1">
    <citation type="submission" date="2023-07" db="EMBL/GenBank/DDBJ databases">
        <authorList>
            <person name="Stuckert A."/>
        </authorList>
    </citation>
    <scope>NUCLEOTIDE SEQUENCE</scope>
</reference>
<dbReference type="EMBL" id="CAUEEQ010016412">
    <property type="protein sequence ID" value="CAJ0940158.1"/>
    <property type="molecule type" value="Genomic_DNA"/>
</dbReference>
<protein>
    <submittedName>
        <fullName evidence="2">Uncharacterized protein</fullName>
    </submittedName>
</protein>
<proteinExistence type="predicted"/>
<comment type="caution">
    <text evidence="2">The sequence shown here is derived from an EMBL/GenBank/DDBJ whole genome shotgun (WGS) entry which is preliminary data.</text>
</comment>
<accession>A0ABN9LIL1</accession>
<organism evidence="2 3">
    <name type="scientific">Ranitomeya imitator</name>
    <name type="common">mimic poison frog</name>
    <dbReference type="NCBI Taxonomy" id="111125"/>
    <lineage>
        <taxon>Eukaryota</taxon>
        <taxon>Metazoa</taxon>
        <taxon>Chordata</taxon>
        <taxon>Craniata</taxon>
        <taxon>Vertebrata</taxon>
        <taxon>Euteleostomi</taxon>
        <taxon>Amphibia</taxon>
        <taxon>Batrachia</taxon>
        <taxon>Anura</taxon>
        <taxon>Neobatrachia</taxon>
        <taxon>Hyloidea</taxon>
        <taxon>Dendrobatidae</taxon>
        <taxon>Dendrobatinae</taxon>
        <taxon>Ranitomeya</taxon>
    </lineage>
</organism>
<keyword evidence="3" id="KW-1185">Reference proteome</keyword>
<evidence type="ECO:0000313" key="2">
    <source>
        <dbReference type="EMBL" id="CAJ0940158.1"/>
    </source>
</evidence>
<evidence type="ECO:0000256" key="1">
    <source>
        <dbReference type="SAM" id="MobiDB-lite"/>
    </source>
</evidence>
<name>A0ABN9LIL1_9NEOB</name>
<sequence length="70" mass="7904">MAAIAAKEAAKGRQNGEVGEVVEPDGCYMTTEDKNPDQMTSWDLLKKLQDHALKKDKKECWMRKGAIHEE</sequence>
<dbReference type="Proteomes" id="UP001176940">
    <property type="component" value="Unassembled WGS sequence"/>
</dbReference>
<evidence type="ECO:0000313" key="3">
    <source>
        <dbReference type="Proteomes" id="UP001176940"/>
    </source>
</evidence>
<gene>
    <name evidence="2" type="ORF">RIMI_LOCUS8317874</name>
</gene>
<feature type="region of interest" description="Disordered" evidence="1">
    <location>
        <begin position="1"/>
        <end position="35"/>
    </location>
</feature>